<feature type="signal peptide" evidence="1">
    <location>
        <begin position="1"/>
        <end position="30"/>
    </location>
</feature>
<reference evidence="3" key="1">
    <citation type="journal article" date="2019" name="Int. J. Syst. Evol. Microbiol.">
        <title>The Global Catalogue of Microorganisms (GCM) 10K type strain sequencing project: providing services to taxonomists for standard genome sequencing and annotation.</title>
        <authorList>
            <consortium name="The Broad Institute Genomics Platform"/>
            <consortium name="The Broad Institute Genome Sequencing Center for Infectious Disease"/>
            <person name="Wu L."/>
            <person name="Ma J."/>
        </authorList>
    </citation>
    <scope>NUCLEOTIDE SEQUENCE [LARGE SCALE GENOMIC DNA]</scope>
    <source>
        <strain evidence="3">JCM 12928</strain>
    </source>
</reference>
<evidence type="ECO:0000313" key="3">
    <source>
        <dbReference type="Proteomes" id="UP001501352"/>
    </source>
</evidence>
<sequence length="118" mass="12178">MPASRDIFRRYGFIGALLVMLFAVAQPVWAAPCEPAPVVAGIEQSIATASTTADPCADDCQDCALACAHGCCHPHAAALIGTAFPPVPAVRFALSEGWTNAVPAPQGRIAGPDRPPRA</sequence>
<dbReference type="Proteomes" id="UP001501352">
    <property type="component" value="Unassembled WGS sequence"/>
</dbReference>
<accession>A0ABP3RU33</accession>
<keyword evidence="1" id="KW-0732">Signal</keyword>
<proteinExistence type="predicted"/>
<evidence type="ECO:0000256" key="1">
    <source>
        <dbReference type="SAM" id="SignalP"/>
    </source>
</evidence>
<keyword evidence="3" id="KW-1185">Reference proteome</keyword>
<name>A0ABP3RU33_9CAUL</name>
<dbReference type="EMBL" id="BAAAGA010000002">
    <property type="protein sequence ID" value="GAA0617541.1"/>
    <property type="molecule type" value="Genomic_DNA"/>
</dbReference>
<comment type="caution">
    <text evidence="2">The sequence shown here is derived from an EMBL/GenBank/DDBJ whole genome shotgun (WGS) entry which is preliminary data.</text>
</comment>
<protein>
    <submittedName>
        <fullName evidence="2">Uncharacterized protein</fullName>
    </submittedName>
</protein>
<organism evidence="2 3">
    <name type="scientific">Brevundimonas kwangchunensis</name>
    <dbReference type="NCBI Taxonomy" id="322163"/>
    <lineage>
        <taxon>Bacteria</taxon>
        <taxon>Pseudomonadati</taxon>
        <taxon>Pseudomonadota</taxon>
        <taxon>Alphaproteobacteria</taxon>
        <taxon>Caulobacterales</taxon>
        <taxon>Caulobacteraceae</taxon>
        <taxon>Brevundimonas</taxon>
    </lineage>
</organism>
<evidence type="ECO:0000313" key="2">
    <source>
        <dbReference type="EMBL" id="GAA0617541.1"/>
    </source>
</evidence>
<feature type="chain" id="PRO_5047243007" evidence="1">
    <location>
        <begin position="31"/>
        <end position="118"/>
    </location>
</feature>
<dbReference type="RefSeq" id="WP_343791499.1">
    <property type="nucleotide sequence ID" value="NZ_BAAAGA010000002.1"/>
</dbReference>
<gene>
    <name evidence="2" type="ORF">GCM10009422_10960</name>
</gene>